<evidence type="ECO:0000256" key="1">
    <source>
        <dbReference type="SAM" id="SignalP"/>
    </source>
</evidence>
<evidence type="ECO:0000313" key="4">
    <source>
        <dbReference type="Proteomes" id="UP000537825"/>
    </source>
</evidence>
<dbReference type="SUPFAM" id="SSF51126">
    <property type="entry name" value="Pectin lyase-like"/>
    <property type="match status" value="2"/>
</dbReference>
<dbReference type="InterPro" id="IPR039448">
    <property type="entry name" value="Beta_helix"/>
</dbReference>
<evidence type="ECO:0000259" key="2">
    <source>
        <dbReference type="Pfam" id="PF13229"/>
    </source>
</evidence>
<proteinExistence type="predicted"/>
<feature type="chain" id="PRO_5030896104" evidence="1">
    <location>
        <begin position="26"/>
        <end position="389"/>
    </location>
</feature>
<dbReference type="InterPro" id="IPR012334">
    <property type="entry name" value="Pectin_lyas_fold"/>
</dbReference>
<organism evidence="3 4">
    <name type="scientific">Corallococcus exiguus</name>
    <dbReference type="NCBI Taxonomy" id="83462"/>
    <lineage>
        <taxon>Bacteria</taxon>
        <taxon>Pseudomonadati</taxon>
        <taxon>Myxococcota</taxon>
        <taxon>Myxococcia</taxon>
        <taxon>Myxococcales</taxon>
        <taxon>Cystobacterineae</taxon>
        <taxon>Myxococcaceae</taxon>
        <taxon>Corallococcus</taxon>
    </lineage>
</organism>
<sequence length="389" mass="40822">MHKAKGFFVTIAIAGLSLGAPPALAEDRAALDARLQQAKPVECDVQCGDVITQHTKLTHDLSCPGTDEPALRIEGEGIVLDLGGHTVSRSSPVQRDTLGIVVSSNSMVRNGTIRGFAIGVETVGAAYLRLHELTFVDNGAAVYNFLGNYFLVTHSRFIGNSLGFGSEIDQATGTFDVRSSHFENNLLVIFLDSHSADVLDSTFTANGLGVYCFAGGARIRSSTFARNEAVATTAPIIGGREICGALRFEDSLIADNASFAPATAPVWNLIQFDMINNLAVGNDNGLAVTARTVYVQGNTFWDNAGSGLTLGNSPIQSLPLIGIVRANQFLRNDGDGLRVLPLSTPTVIGNVALGNTGWGIHAPTAFDGGGNVARDNGAGNCEGILCAPY</sequence>
<reference evidence="3 4" key="1">
    <citation type="submission" date="2020-01" db="EMBL/GenBank/DDBJ databases">
        <title>The draft genome sequence of Corallococcus exiguus DSM 14696.</title>
        <authorList>
            <person name="Zhang X."/>
            <person name="Zhu H."/>
        </authorList>
    </citation>
    <scope>NUCLEOTIDE SEQUENCE [LARGE SCALE GENOMIC DNA]</scope>
    <source>
        <strain evidence="3 4">DSM 14696</strain>
    </source>
</reference>
<feature type="domain" description="Right handed beta helix" evidence="2">
    <location>
        <begin position="189"/>
        <end position="362"/>
    </location>
</feature>
<protein>
    <submittedName>
        <fullName evidence="3">Right-handed parallel beta-helix repeat-containing protein</fullName>
    </submittedName>
</protein>
<dbReference type="Proteomes" id="UP000537825">
    <property type="component" value="Unassembled WGS sequence"/>
</dbReference>
<dbReference type="SMART" id="SM00710">
    <property type="entry name" value="PbH1"/>
    <property type="match status" value="4"/>
</dbReference>
<dbReference type="AlphaFoldDB" id="A0A7X4YF24"/>
<dbReference type="Pfam" id="PF13229">
    <property type="entry name" value="Beta_helix"/>
    <property type="match status" value="1"/>
</dbReference>
<keyword evidence="1" id="KW-0732">Signal</keyword>
<dbReference type="Gene3D" id="2.160.20.10">
    <property type="entry name" value="Single-stranded right-handed beta-helix, Pectin lyase-like"/>
    <property type="match status" value="1"/>
</dbReference>
<gene>
    <name evidence="3" type="ORF">GTZ93_31145</name>
</gene>
<feature type="signal peptide" evidence="1">
    <location>
        <begin position="1"/>
        <end position="25"/>
    </location>
</feature>
<accession>A0A7X4YF24</accession>
<evidence type="ECO:0000313" key="3">
    <source>
        <dbReference type="EMBL" id="NBC44273.1"/>
    </source>
</evidence>
<dbReference type="InterPro" id="IPR011050">
    <property type="entry name" value="Pectin_lyase_fold/virulence"/>
</dbReference>
<name>A0A7X4YF24_9BACT</name>
<keyword evidence="4" id="KW-1185">Reference proteome</keyword>
<dbReference type="InterPro" id="IPR006626">
    <property type="entry name" value="PbH1"/>
</dbReference>
<dbReference type="EMBL" id="JAAAPK010000010">
    <property type="protein sequence ID" value="NBC44273.1"/>
    <property type="molecule type" value="Genomic_DNA"/>
</dbReference>
<comment type="caution">
    <text evidence="3">The sequence shown here is derived from an EMBL/GenBank/DDBJ whole genome shotgun (WGS) entry which is preliminary data.</text>
</comment>
<dbReference type="RefSeq" id="WP_139920456.1">
    <property type="nucleotide sequence ID" value="NZ_CBCSLE010000192.1"/>
</dbReference>